<dbReference type="EMBL" id="JBHTJM010000008">
    <property type="protein sequence ID" value="MFD0963857.1"/>
    <property type="molecule type" value="Genomic_DNA"/>
</dbReference>
<proteinExistence type="inferred from homology"/>
<keyword evidence="2 5" id="KW-0812">Transmembrane</keyword>
<evidence type="ECO:0000256" key="5">
    <source>
        <dbReference type="RuleBase" id="RU363041"/>
    </source>
</evidence>
<evidence type="ECO:0000256" key="3">
    <source>
        <dbReference type="ARBA" id="ARBA00022989"/>
    </source>
</evidence>
<dbReference type="Proteomes" id="UP001596997">
    <property type="component" value="Unassembled WGS sequence"/>
</dbReference>
<dbReference type="InterPro" id="IPR051598">
    <property type="entry name" value="TSUP/Inactive_protease-like"/>
</dbReference>
<accession>A0ABW3I2T5</accession>
<comment type="similarity">
    <text evidence="5">Belongs to the 4-toluene sulfonate uptake permease (TSUP) (TC 2.A.102) family.</text>
</comment>
<organism evidence="6 7">
    <name type="scientific">Pseudofulvibacter geojedonensis</name>
    <dbReference type="NCBI Taxonomy" id="1123758"/>
    <lineage>
        <taxon>Bacteria</taxon>
        <taxon>Pseudomonadati</taxon>
        <taxon>Bacteroidota</taxon>
        <taxon>Flavobacteriia</taxon>
        <taxon>Flavobacteriales</taxon>
        <taxon>Flavobacteriaceae</taxon>
        <taxon>Pseudofulvibacter</taxon>
    </lineage>
</organism>
<feature type="transmembrane region" description="Helical" evidence="5">
    <location>
        <begin position="129"/>
        <end position="156"/>
    </location>
</feature>
<dbReference type="InterPro" id="IPR002781">
    <property type="entry name" value="TM_pro_TauE-like"/>
</dbReference>
<evidence type="ECO:0000256" key="4">
    <source>
        <dbReference type="ARBA" id="ARBA00023136"/>
    </source>
</evidence>
<feature type="transmembrane region" description="Helical" evidence="5">
    <location>
        <begin position="223"/>
        <end position="241"/>
    </location>
</feature>
<keyword evidence="7" id="KW-1185">Reference proteome</keyword>
<keyword evidence="4 5" id="KW-0472">Membrane</keyword>
<evidence type="ECO:0000313" key="7">
    <source>
        <dbReference type="Proteomes" id="UP001596997"/>
    </source>
</evidence>
<evidence type="ECO:0000313" key="6">
    <source>
        <dbReference type="EMBL" id="MFD0963857.1"/>
    </source>
</evidence>
<dbReference type="PANTHER" id="PTHR43701">
    <property type="entry name" value="MEMBRANE TRANSPORTER PROTEIN MJ0441-RELATED"/>
    <property type="match status" value="1"/>
</dbReference>
<feature type="transmembrane region" description="Helical" evidence="5">
    <location>
        <begin position="65"/>
        <end position="84"/>
    </location>
</feature>
<gene>
    <name evidence="6" type="ORF">ACFQ1O_07550</name>
</gene>
<feature type="transmembrane region" description="Helical" evidence="5">
    <location>
        <begin position="194"/>
        <end position="211"/>
    </location>
</feature>
<comment type="subcellular location">
    <subcellularLocation>
        <location evidence="5">Cell membrane</location>
        <topology evidence="5">Multi-pass membrane protein</topology>
    </subcellularLocation>
    <subcellularLocation>
        <location evidence="1">Membrane</location>
        <topology evidence="1">Multi-pass membrane protein</topology>
    </subcellularLocation>
</comment>
<evidence type="ECO:0000256" key="2">
    <source>
        <dbReference type="ARBA" id="ARBA00022692"/>
    </source>
</evidence>
<feature type="transmembrane region" description="Helical" evidence="5">
    <location>
        <begin position="168"/>
        <end position="188"/>
    </location>
</feature>
<dbReference type="Pfam" id="PF01925">
    <property type="entry name" value="TauE"/>
    <property type="match status" value="1"/>
</dbReference>
<keyword evidence="3 5" id="KW-1133">Transmembrane helix</keyword>
<comment type="caution">
    <text evidence="6">The sequence shown here is derived from an EMBL/GenBank/DDBJ whole genome shotgun (WGS) entry which is preliminary data.</text>
</comment>
<name>A0ABW3I2T5_9FLAO</name>
<evidence type="ECO:0000256" key="1">
    <source>
        <dbReference type="ARBA" id="ARBA00004141"/>
    </source>
</evidence>
<protein>
    <recommendedName>
        <fullName evidence="5">Probable membrane transporter protein</fullName>
    </recommendedName>
</protein>
<keyword evidence="5" id="KW-1003">Cell membrane</keyword>
<sequence length="243" mass="26377">MILVGFAAGFINTIAGGGTLLTMPMLIFMGLPSNIANATNRVAILIQTALGVKGFQSKGVDPFPFAWYLGVSALLGSFIGAYIAVDVKGALFNRILSIIMLIVVVLMIFQPKKVNQNLIERINGKHLVVSTIIFFFLGIYGGFINAGIGFMMLAILPYINRLSIVKSNAVKVAVVCCYTVAAVIMFQYHELINWKYGLILAIGNASGAWVSSRWSVGIPEKTIKYIIITVICAIGIKLWFFSA</sequence>
<reference evidence="7" key="1">
    <citation type="journal article" date="2019" name="Int. J. Syst. Evol. Microbiol.">
        <title>The Global Catalogue of Microorganisms (GCM) 10K type strain sequencing project: providing services to taxonomists for standard genome sequencing and annotation.</title>
        <authorList>
            <consortium name="The Broad Institute Genomics Platform"/>
            <consortium name="The Broad Institute Genome Sequencing Center for Infectious Disease"/>
            <person name="Wu L."/>
            <person name="Ma J."/>
        </authorList>
    </citation>
    <scope>NUCLEOTIDE SEQUENCE [LARGE SCALE GENOMIC DNA]</scope>
    <source>
        <strain evidence="7">CCUG 62114</strain>
    </source>
</reference>
<feature type="transmembrane region" description="Helical" evidence="5">
    <location>
        <begin position="91"/>
        <end position="109"/>
    </location>
</feature>
<dbReference type="PANTHER" id="PTHR43701:SF5">
    <property type="entry name" value="MEMBRANE TRANSPORTER PROTEIN-RELATED"/>
    <property type="match status" value="1"/>
</dbReference>